<dbReference type="OrthoDB" id="3468019at2759"/>
<keyword evidence="2" id="KW-1185">Reference proteome</keyword>
<evidence type="ECO:0000313" key="1">
    <source>
        <dbReference type="EMBL" id="PWY90400.1"/>
    </source>
</evidence>
<gene>
    <name evidence="1" type="ORF">BO94DRAFT_584410</name>
</gene>
<dbReference type="SUPFAM" id="SSF54427">
    <property type="entry name" value="NTF2-like"/>
    <property type="match status" value="1"/>
</dbReference>
<reference evidence="1 2" key="1">
    <citation type="submission" date="2016-12" db="EMBL/GenBank/DDBJ databases">
        <title>The genomes of Aspergillus section Nigri reveals drivers in fungal speciation.</title>
        <authorList>
            <consortium name="DOE Joint Genome Institute"/>
            <person name="Vesth T.C."/>
            <person name="Nybo J."/>
            <person name="Theobald S."/>
            <person name="Brandl J."/>
            <person name="Frisvad J.C."/>
            <person name="Nielsen K.F."/>
            <person name="Lyhne E.K."/>
            <person name="Kogle M.E."/>
            <person name="Kuo A."/>
            <person name="Riley R."/>
            <person name="Clum A."/>
            <person name="Nolan M."/>
            <person name="Lipzen A."/>
            <person name="Salamov A."/>
            <person name="Henrissat B."/>
            <person name="Wiebenga A."/>
            <person name="De Vries R.P."/>
            <person name="Grigoriev I.V."/>
            <person name="Mortensen U.H."/>
            <person name="Andersen M.R."/>
            <person name="Baker S.E."/>
        </authorList>
    </citation>
    <scope>NUCLEOTIDE SEQUENCE [LARGE SCALE GENOMIC DNA]</scope>
    <source>
        <strain evidence="1 2">CBS 115572</strain>
    </source>
</reference>
<dbReference type="STRING" id="1450535.A0A317X1I1"/>
<evidence type="ECO:0008006" key="3">
    <source>
        <dbReference type="Google" id="ProtNLM"/>
    </source>
</evidence>
<comment type="caution">
    <text evidence="1">The sequence shown here is derived from an EMBL/GenBank/DDBJ whole genome shotgun (WGS) entry which is preliminary data.</text>
</comment>
<dbReference type="EMBL" id="MSFK01000010">
    <property type="protein sequence ID" value="PWY90400.1"/>
    <property type="molecule type" value="Genomic_DNA"/>
</dbReference>
<dbReference type="AlphaFoldDB" id="A0A317X1I1"/>
<sequence>MSTSMMNTVSEEQTTITPKYAPEWPATFDDVGVKQWVHDYYSAIDNKEASPQAVVDLFTDDAVIELGRRRIDRATMLRASRSSWDDAESRQHNPQYAYPLGNDTYLIEGSATYVYKSGRSMTFEWCGKLHLVRNDDKWKIDYYRTYFATEY</sequence>
<dbReference type="Proteomes" id="UP000246702">
    <property type="component" value="Unassembled WGS sequence"/>
</dbReference>
<evidence type="ECO:0000313" key="2">
    <source>
        <dbReference type="Proteomes" id="UP000246702"/>
    </source>
</evidence>
<dbReference type="Gene3D" id="3.10.450.50">
    <property type="match status" value="1"/>
</dbReference>
<dbReference type="GeneID" id="37117767"/>
<accession>A0A317X1I1</accession>
<protein>
    <recommendedName>
        <fullName evidence="3">SnoaL-like domain-containing protein</fullName>
    </recommendedName>
</protein>
<proteinExistence type="predicted"/>
<dbReference type="InterPro" id="IPR032710">
    <property type="entry name" value="NTF2-like_dom_sf"/>
</dbReference>
<name>A0A317X1I1_9EURO</name>
<organism evidence="1 2">
    <name type="scientific">Aspergillus sclerotioniger CBS 115572</name>
    <dbReference type="NCBI Taxonomy" id="1450535"/>
    <lineage>
        <taxon>Eukaryota</taxon>
        <taxon>Fungi</taxon>
        <taxon>Dikarya</taxon>
        <taxon>Ascomycota</taxon>
        <taxon>Pezizomycotina</taxon>
        <taxon>Eurotiomycetes</taxon>
        <taxon>Eurotiomycetidae</taxon>
        <taxon>Eurotiales</taxon>
        <taxon>Aspergillaceae</taxon>
        <taxon>Aspergillus</taxon>
        <taxon>Aspergillus subgen. Circumdati</taxon>
    </lineage>
</organism>
<dbReference type="CDD" id="cd00531">
    <property type="entry name" value="NTF2_like"/>
    <property type="match status" value="1"/>
</dbReference>
<dbReference type="RefSeq" id="XP_025468778.1">
    <property type="nucleotide sequence ID" value="XM_025615624.1"/>
</dbReference>